<gene>
    <name evidence="2" type="ORF">ANE_LOCUS10454</name>
</gene>
<comment type="caution">
    <text evidence="2">The sequence shown here is derived from an EMBL/GenBank/DDBJ whole genome shotgun (WGS) entry which is preliminary data.</text>
</comment>
<proteinExistence type="predicted"/>
<feature type="compositionally biased region" description="Basic residues" evidence="1">
    <location>
        <begin position="121"/>
        <end position="136"/>
    </location>
</feature>
<name>A0A565BEH4_9BRAS</name>
<organism evidence="2 3">
    <name type="scientific">Arabis nemorensis</name>
    <dbReference type="NCBI Taxonomy" id="586526"/>
    <lineage>
        <taxon>Eukaryota</taxon>
        <taxon>Viridiplantae</taxon>
        <taxon>Streptophyta</taxon>
        <taxon>Embryophyta</taxon>
        <taxon>Tracheophyta</taxon>
        <taxon>Spermatophyta</taxon>
        <taxon>Magnoliopsida</taxon>
        <taxon>eudicotyledons</taxon>
        <taxon>Gunneridae</taxon>
        <taxon>Pentapetalae</taxon>
        <taxon>rosids</taxon>
        <taxon>malvids</taxon>
        <taxon>Brassicales</taxon>
        <taxon>Brassicaceae</taxon>
        <taxon>Arabideae</taxon>
        <taxon>Arabis</taxon>
    </lineage>
</organism>
<sequence>MSEAVIVITLKIQISSSESRVRKKIVHRKNSRVAGRRNRVAVSLSCRGKESVESWVSCAVSRERKCQVAGKLCHVAGREVSSRRMEIIESREGSDKRGGSALFILWRTTRSMGSAHTKGSVGRRQRAVRSCRVTHG</sequence>
<feature type="region of interest" description="Disordered" evidence="1">
    <location>
        <begin position="114"/>
        <end position="136"/>
    </location>
</feature>
<protein>
    <submittedName>
        <fullName evidence="2">Uncharacterized protein</fullName>
    </submittedName>
</protein>
<keyword evidence="3" id="KW-1185">Reference proteome</keyword>
<dbReference type="EMBL" id="CABITT030000004">
    <property type="protein sequence ID" value="VVB00010.1"/>
    <property type="molecule type" value="Genomic_DNA"/>
</dbReference>
<evidence type="ECO:0000256" key="1">
    <source>
        <dbReference type="SAM" id="MobiDB-lite"/>
    </source>
</evidence>
<dbReference type="AlphaFoldDB" id="A0A565BEH4"/>
<dbReference type="Proteomes" id="UP000489600">
    <property type="component" value="Unassembled WGS sequence"/>
</dbReference>
<accession>A0A565BEH4</accession>
<evidence type="ECO:0000313" key="3">
    <source>
        <dbReference type="Proteomes" id="UP000489600"/>
    </source>
</evidence>
<evidence type="ECO:0000313" key="2">
    <source>
        <dbReference type="EMBL" id="VVB00010.1"/>
    </source>
</evidence>
<reference evidence="2" key="1">
    <citation type="submission" date="2019-07" db="EMBL/GenBank/DDBJ databases">
        <authorList>
            <person name="Dittberner H."/>
        </authorList>
    </citation>
    <scope>NUCLEOTIDE SEQUENCE [LARGE SCALE GENOMIC DNA]</scope>
</reference>